<feature type="region of interest" description="Disordered" evidence="1">
    <location>
        <begin position="1"/>
        <end position="28"/>
    </location>
</feature>
<proteinExistence type="predicted"/>
<evidence type="ECO:0000256" key="1">
    <source>
        <dbReference type="SAM" id="MobiDB-lite"/>
    </source>
</evidence>
<evidence type="ECO:0000313" key="2">
    <source>
        <dbReference type="EnsemblMetazoa" id="AALFPA23_015699.P22888"/>
    </source>
</evidence>
<dbReference type="PANTHER" id="PTHR46575">
    <property type="entry name" value="AMYLOID PROTEIN-BINDING PROTEIN 2"/>
    <property type="match status" value="1"/>
</dbReference>
<protein>
    <submittedName>
        <fullName evidence="2">Uncharacterized protein</fullName>
    </submittedName>
</protein>
<accession>A0ABM1Z777</accession>
<dbReference type="Proteomes" id="UP000069940">
    <property type="component" value="Unassembled WGS sequence"/>
</dbReference>
<dbReference type="InterPro" id="IPR042476">
    <property type="entry name" value="APPBP2"/>
</dbReference>
<reference evidence="3" key="1">
    <citation type="journal article" date="2015" name="Proc. Natl. Acad. Sci. U.S.A.">
        <title>Genome sequence of the Asian Tiger mosquito, Aedes albopictus, reveals insights into its biology, genetics, and evolution.</title>
        <authorList>
            <person name="Chen X.G."/>
            <person name="Jiang X."/>
            <person name="Gu J."/>
            <person name="Xu M."/>
            <person name="Wu Y."/>
            <person name="Deng Y."/>
            <person name="Zhang C."/>
            <person name="Bonizzoni M."/>
            <person name="Dermauw W."/>
            <person name="Vontas J."/>
            <person name="Armbruster P."/>
            <person name="Huang X."/>
            <person name="Yang Y."/>
            <person name="Zhang H."/>
            <person name="He W."/>
            <person name="Peng H."/>
            <person name="Liu Y."/>
            <person name="Wu K."/>
            <person name="Chen J."/>
            <person name="Lirakis M."/>
            <person name="Topalis P."/>
            <person name="Van Leeuwen T."/>
            <person name="Hall A.B."/>
            <person name="Jiang X."/>
            <person name="Thorpe C."/>
            <person name="Mueller R.L."/>
            <person name="Sun C."/>
            <person name="Waterhouse R.M."/>
            <person name="Yan G."/>
            <person name="Tu Z.J."/>
            <person name="Fang X."/>
            <person name="James A.A."/>
        </authorList>
    </citation>
    <scope>NUCLEOTIDE SEQUENCE [LARGE SCALE GENOMIC DNA]</scope>
    <source>
        <strain evidence="3">Foshan</strain>
    </source>
</reference>
<dbReference type="EnsemblMetazoa" id="AALFPA23_015699.R22888">
    <property type="protein sequence ID" value="AALFPA23_015699.P22888"/>
    <property type="gene ID" value="AALFPA23_015699"/>
</dbReference>
<evidence type="ECO:0000313" key="3">
    <source>
        <dbReference type="Proteomes" id="UP000069940"/>
    </source>
</evidence>
<dbReference type="PANTHER" id="PTHR46575:SF1">
    <property type="entry name" value="AMYLOID PROTEIN-BINDING PROTEIN 2"/>
    <property type="match status" value="1"/>
</dbReference>
<organism evidence="2 3">
    <name type="scientific">Aedes albopictus</name>
    <name type="common">Asian tiger mosquito</name>
    <name type="synonym">Stegomyia albopicta</name>
    <dbReference type="NCBI Taxonomy" id="7160"/>
    <lineage>
        <taxon>Eukaryota</taxon>
        <taxon>Metazoa</taxon>
        <taxon>Ecdysozoa</taxon>
        <taxon>Arthropoda</taxon>
        <taxon>Hexapoda</taxon>
        <taxon>Insecta</taxon>
        <taxon>Pterygota</taxon>
        <taxon>Neoptera</taxon>
        <taxon>Endopterygota</taxon>
        <taxon>Diptera</taxon>
        <taxon>Nematocera</taxon>
        <taxon>Culicoidea</taxon>
        <taxon>Culicidae</taxon>
        <taxon>Culicinae</taxon>
        <taxon>Aedini</taxon>
        <taxon>Aedes</taxon>
        <taxon>Stegomyia</taxon>
    </lineage>
</organism>
<keyword evidence="3" id="KW-1185">Reference proteome</keyword>
<name>A0ABM1Z777_AEDAL</name>
<sequence>MDSFSDHQSNYSNQSSSESSQELHSSGNWNTPNKSLSVEFQKQSTPFMVSVLDDMCHEPDFIEPLSEILSNPFTVCKILREEPSGQIKLTIYFQWLEKSRKNFVWTVVDNINHFVDNCSGLPDEHLLGFSSLLNFGSFLMESAWYAEAVILLNIAKAQSQGQPMMMLQVSKFMALALALSNRHEAAFITMSEVHTLLGLIEGIPKCLKVETHCSLAVSYFETCEFNASYQEGLLALQLLEDGICSIETIIGVFRQLSKSCLAKRKPFQAKLLITQAVSWAWHNFGILSRIFADTLEDYACYLLMLNAYEDAVKVTTDARNIFSFLYGSLALEPELAQGNLPFRLYLITDESWR</sequence>
<dbReference type="RefSeq" id="XP_019533821.3">
    <property type="nucleotide sequence ID" value="XM_019678276.3"/>
</dbReference>
<reference evidence="2" key="2">
    <citation type="submission" date="2025-05" db="UniProtKB">
        <authorList>
            <consortium name="EnsemblMetazoa"/>
        </authorList>
    </citation>
    <scope>IDENTIFICATION</scope>
    <source>
        <strain evidence="2">Foshan</strain>
    </source>
</reference>
<dbReference type="GeneID" id="109405244"/>
<feature type="compositionally biased region" description="Low complexity" evidence="1">
    <location>
        <begin position="1"/>
        <end position="26"/>
    </location>
</feature>